<dbReference type="Gene3D" id="2.130.10.10">
    <property type="entry name" value="YVTN repeat-like/Quinoprotein amine dehydrogenase"/>
    <property type="match status" value="1"/>
</dbReference>
<organism evidence="2 3">
    <name type="scientific">Coprinopsis cinerea (strain Okayama-7 / 130 / ATCC MYA-4618 / FGSC 9003)</name>
    <name type="common">Inky cap fungus</name>
    <name type="synonym">Hormographiella aspergillata</name>
    <dbReference type="NCBI Taxonomy" id="240176"/>
    <lineage>
        <taxon>Eukaryota</taxon>
        <taxon>Fungi</taxon>
        <taxon>Dikarya</taxon>
        <taxon>Basidiomycota</taxon>
        <taxon>Agaricomycotina</taxon>
        <taxon>Agaricomycetes</taxon>
        <taxon>Agaricomycetidae</taxon>
        <taxon>Agaricales</taxon>
        <taxon>Agaricineae</taxon>
        <taxon>Psathyrellaceae</taxon>
        <taxon>Coprinopsis</taxon>
    </lineage>
</organism>
<dbReference type="InParanoid" id="A8N943"/>
<reference evidence="2 3" key="1">
    <citation type="journal article" date="2010" name="Proc. Natl. Acad. Sci. U.S.A.">
        <title>Insights into evolution of multicellular fungi from the assembled chromosomes of the mushroom Coprinopsis cinerea (Coprinus cinereus).</title>
        <authorList>
            <person name="Stajich J.E."/>
            <person name="Wilke S.K."/>
            <person name="Ahren D."/>
            <person name="Au C.H."/>
            <person name="Birren B.W."/>
            <person name="Borodovsky M."/>
            <person name="Burns C."/>
            <person name="Canback B."/>
            <person name="Casselton L.A."/>
            <person name="Cheng C.K."/>
            <person name="Deng J."/>
            <person name="Dietrich F.S."/>
            <person name="Fargo D.C."/>
            <person name="Farman M.L."/>
            <person name="Gathman A.C."/>
            <person name="Goldberg J."/>
            <person name="Guigo R."/>
            <person name="Hoegger P.J."/>
            <person name="Hooker J.B."/>
            <person name="Huggins A."/>
            <person name="James T.Y."/>
            <person name="Kamada T."/>
            <person name="Kilaru S."/>
            <person name="Kodira C."/>
            <person name="Kues U."/>
            <person name="Kupfer D."/>
            <person name="Kwan H.S."/>
            <person name="Lomsadze A."/>
            <person name="Li W."/>
            <person name="Lilly W.W."/>
            <person name="Ma L.J."/>
            <person name="Mackey A.J."/>
            <person name="Manning G."/>
            <person name="Martin F."/>
            <person name="Muraguchi H."/>
            <person name="Natvig D.O."/>
            <person name="Palmerini H."/>
            <person name="Ramesh M.A."/>
            <person name="Rehmeyer C.J."/>
            <person name="Roe B.A."/>
            <person name="Shenoy N."/>
            <person name="Stanke M."/>
            <person name="Ter-Hovhannisyan V."/>
            <person name="Tunlid A."/>
            <person name="Velagapudi R."/>
            <person name="Vision T.J."/>
            <person name="Zeng Q."/>
            <person name="Zolan M.E."/>
            <person name="Pukkila P.J."/>
        </authorList>
    </citation>
    <scope>NUCLEOTIDE SEQUENCE [LARGE SCALE GENOMIC DNA]</scope>
    <source>
        <strain evidence="3">Okayama-7 / 130 / ATCC MYA-4618 / FGSC 9003</strain>
    </source>
</reference>
<dbReference type="GeneID" id="6007843"/>
<keyword evidence="3" id="KW-1185">Reference proteome</keyword>
<feature type="compositionally biased region" description="Polar residues" evidence="1">
    <location>
        <begin position="233"/>
        <end position="242"/>
    </location>
</feature>
<dbReference type="SUPFAM" id="SSF50978">
    <property type="entry name" value="WD40 repeat-like"/>
    <property type="match status" value="1"/>
</dbReference>
<evidence type="ECO:0008006" key="4">
    <source>
        <dbReference type="Google" id="ProtNLM"/>
    </source>
</evidence>
<comment type="caution">
    <text evidence="2">The sequence shown here is derived from an EMBL/GenBank/DDBJ whole genome shotgun (WGS) entry which is preliminary data.</text>
</comment>
<protein>
    <recommendedName>
        <fullName evidence="4">WD40 repeat-like protein</fullName>
    </recommendedName>
</protein>
<dbReference type="AlphaFoldDB" id="A8N943"/>
<dbReference type="HOGENOM" id="CLU_390290_0_0_1"/>
<feature type="region of interest" description="Disordered" evidence="1">
    <location>
        <begin position="163"/>
        <end position="212"/>
    </location>
</feature>
<feature type="region of interest" description="Disordered" evidence="1">
    <location>
        <begin position="125"/>
        <end position="144"/>
    </location>
</feature>
<dbReference type="Proteomes" id="UP000001861">
    <property type="component" value="Unassembled WGS sequence"/>
</dbReference>
<dbReference type="VEuPathDB" id="FungiDB:CC1G_00918"/>
<name>A8N943_COPC7</name>
<dbReference type="InterPro" id="IPR036322">
    <property type="entry name" value="WD40_repeat_dom_sf"/>
</dbReference>
<dbReference type="OMA" id="ANDTHYL"/>
<accession>A8N943</accession>
<dbReference type="Pfam" id="PF00400">
    <property type="entry name" value="WD40"/>
    <property type="match status" value="2"/>
</dbReference>
<dbReference type="InterPro" id="IPR015943">
    <property type="entry name" value="WD40/YVTN_repeat-like_dom_sf"/>
</dbReference>
<evidence type="ECO:0000256" key="1">
    <source>
        <dbReference type="SAM" id="MobiDB-lite"/>
    </source>
</evidence>
<feature type="compositionally biased region" description="Polar residues" evidence="1">
    <location>
        <begin position="170"/>
        <end position="194"/>
    </location>
</feature>
<dbReference type="STRING" id="240176.A8N943"/>
<sequence>MARNTMGMDIVDLTSDGDDEIQITGHRMARLVPPPAVPNSKAAARAAAAAAQAQAQARTVPGPPSTINVRKRQTLNQPAGPSRATTTVSASVISPNKKQKLAHDAFGGGVNVSSFGPVSISAPVAKRKRTAPPPPSAEIIDILDSSDDEEVVDELLRQTKKLKVKREDGSSTPSSAVTSRLNTSVTLRTPSEGMTASPPPRTRSPSVSDDEGFIDPHDEAIWKPVKRSHAQTLDVRSNVNTQDETEEPTRLKLSKKRPKITPGWWKPVSTPSMDYVWNMLRYANNTRSDYKSPQRPLRVHGVTTRSCLEEDLDLIDLKMTSSFKKSPGSITRIAQKEGWAVVASACTGGGIDFENERMDPYNRSGSLITWNMGAKPPARIQDPEGHQREFSNDQTKYYAVNDVKYDPTGTAFVSSGLDKNVRVCNRTSGSSSVFPVYSRSFILKEFQGVPHELAFKPGSSILAVGERDVYVFQGITVNHKRSFDKLRIVPNNLSRRHIVGSIRFGVDSTSGYIFASSEPEDEDTEAGDHYIGFHKFADIERMERPSSLSASEAGDEMAMHPTGDFLALCTKPGPSSGILRLYDIRRKDGKAQTKIDLEPQAVEGGQEVGINDISFSPDGIYLALGRYDNMVHVYDYRFLGRGPLYRHRHQDAVNNHQPSYKPCGVTKLDWVQSLRTSRLGLVSGGNDGTPCFTQDDMIKAEIVLAVL</sequence>
<dbReference type="InterPro" id="IPR001680">
    <property type="entry name" value="WD40_rpt"/>
</dbReference>
<dbReference type="eggNOG" id="ENOG502SNZ7">
    <property type="taxonomic scope" value="Eukaryota"/>
</dbReference>
<dbReference type="RefSeq" id="XP_001831371.2">
    <property type="nucleotide sequence ID" value="XM_001831319.2"/>
</dbReference>
<dbReference type="OrthoDB" id="10248252at2759"/>
<dbReference type="KEGG" id="cci:CC1G_00918"/>
<evidence type="ECO:0000313" key="3">
    <source>
        <dbReference type="Proteomes" id="UP000001861"/>
    </source>
</evidence>
<dbReference type="EMBL" id="AACS02000007">
    <property type="protein sequence ID" value="EAU90534.2"/>
    <property type="molecule type" value="Genomic_DNA"/>
</dbReference>
<gene>
    <name evidence="2" type="ORF">CC1G_00918</name>
</gene>
<evidence type="ECO:0000313" key="2">
    <source>
        <dbReference type="EMBL" id="EAU90534.2"/>
    </source>
</evidence>
<dbReference type="SMART" id="SM00320">
    <property type="entry name" value="WD40"/>
    <property type="match status" value="2"/>
</dbReference>
<feature type="region of interest" description="Disordered" evidence="1">
    <location>
        <begin position="233"/>
        <end position="252"/>
    </location>
</feature>
<proteinExistence type="predicted"/>